<dbReference type="OrthoDB" id="1720422at2759"/>
<name>A0A3N2PMT5_SODAK</name>
<accession>A0A3N2PMT5</accession>
<dbReference type="RefSeq" id="XP_028463530.1">
    <property type="nucleotide sequence ID" value="XM_028610599.1"/>
</dbReference>
<sequence length="271" mass="31006">MNYTSRFGIRWDARELWDTLRRHKRSLKRFIFQARTVDSDVESETFEAVMDTGDMGILSPTFLSNLSEFGADYEDGGDDEWFNYSFPNPLNELDLECVGLACHPDRLQEVLTPFASKACLRILHIRQSGPDIKRFGSWVFDTVEADAGLYACFAPGKHAIYEADGFSWADLPSLNNTVILPVLDRSFLDFMTWLFGPRGVPSLEILAYGDFSCHGRYLADSFMLRRKQSTDSQRSWEWHDPTRGRHPNIEGLLEQHAGFLEACPTDTIMHC</sequence>
<keyword evidence="2" id="KW-1185">Reference proteome</keyword>
<dbReference type="EMBL" id="ML119060">
    <property type="protein sequence ID" value="ROT35724.1"/>
    <property type="molecule type" value="Genomic_DNA"/>
</dbReference>
<organism evidence="1 2">
    <name type="scientific">Sodiomyces alkalinus (strain CBS 110278 / VKM F-3762 / F11)</name>
    <name type="common">Alkaliphilic filamentous fungus</name>
    <dbReference type="NCBI Taxonomy" id="1314773"/>
    <lineage>
        <taxon>Eukaryota</taxon>
        <taxon>Fungi</taxon>
        <taxon>Dikarya</taxon>
        <taxon>Ascomycota</taxon>
        <taxon>Pezizomycotina</taxon>
        <taxon>Sordariomycetes</taxon>
        <taxon>Hypocreomycetidae</taxon>
        <taxon>Glomerellales</taxon>
        <taxon>Plectosphaerellaceae</taxon>
        <taxon>Sodiomyces</taxon>
    </lineage>
</organism>
<protein>
    <submittedName>
        <fullName evidence="1">Uncharacterized protein</fullName>
    </submittedName>
</protein>
<dbReference type="GeneID" id="39579077"/>
<evidence type="ECO:0000313" key="1">
    <source>
        <dbReference type="EMBL" id="ROT35724.1"/>
    </source>
</evidence>
<evidence type="ECO:0000313" key="2">
    <source>
        <dbReference type="Proteomes" id="UP000272025"/>
    </source>
</evidence>
<dbReference type="Proteomes" id="UP000272025">
    <property type="component" value="Unassembled WGS sequence"/>
</dbReference>
<gene>
    <name evidence="1" type="ORF">SODALDRAFT_328109</name>
</gene>
<proteinExistence type="predicted"/>
<dbReference type="AlphaFoldDB" id="A0A3N2PMT5"/>
<reference evidence="1 2" key="1">
    <citation type="journal article" date="2018" name="Mol. Ecol.">
        <title>The obligate alkalophilic soda-lake fungus Sodiomyces alkalinus has shifted to a protein diet.</title>
        <authorList>
            <person name="Grum-Grzhimaylo A.A."/>
            <person name="Falkoski D.L."/>
            <person name="van den Heuvel J."/>
            <person name="Valero-Jimenez C.A."/>
            <person name="Min B."/>
            <person name="Choi I.G."/>
            <person name="Lipzen A."/>
            <person name="Daum C.G."/>
            <person name="Aanen D.K."/>
            <person name="Tsang A."/>
            <person name="Henrissat B."/>
            <person name="Bilanenko E.N."/>
            <person name="de Vries R.P."/>
            <person name="van Kan J.A.L."/>
            <person name="Grigoriev I.V."/>
            <person name="Debets A.J.M."/>
        </authorList>
    </citation>
    <scope>NUCLEOTIDE SEQUENCE [LARGE SCALE GENOMIC DNA]</scope>
    <source>
        <strain evidence="1 2">F11</strain>
    </source>
</reference>